<gene>
    <name evidence="1" type="ORF">LAESUDRAFT_501873</name>
</gene>
<evidence type="ECO:0000313" key="2">
    <source>
        <dbReference type="Proteomes" id="UP000076871"/>
    </source>
</evidence>
<protein>
    <submittedName>
        <fullName evidence="1">Uncharacterized protein</fullName>
    </submittedName>
</protein>
<dbReference type="GeneID" id="63819738"/>
<accession>A0A165BGG2</accession>
<dbReference type="AlphaFoldDB" id="A0A165BGG2"/>
<reference evidence="1 2" key="1">
    <citation type="journal article" date="2016" name="Mol. Biol. Evol.">
        <title>Comparative Genomics of Early-Diverging Mushroom-Forming Fungi Provides Insights into the Origins of Lignocellulose Decay Capabilities.</title>
        <authorList>
            <person name="Nagy L.G."/>
            <person name="Riley R."/>
            <person name="Tritt A."/>
            <person name="Adam C."/>
            <person name="Daum C."/>
            <person name="Floudas D."/>
            <person name="Sun H."/>
            <person name="Yadav J.S."/>
            <person name="Pangilinan J."/>
            <person name="Larsson K.H."/>
            <person name="Matsuura K."/>
            <person name="Barry K."/>
            <person name="Labutti K."/>
            <person name="Kuo R."/>
            <person name="Ohm R.A."/>
            <person name="Bhattacharya S.S."/>
            <person name="Shirouzu T."/>
            <person name="Yoshinaga Y."/>
            <person name="Martin F.M."/>
            <person name="Grigoriev I.V."/>
            <person name="Hibbett D.S."/>
        </authorList>
    </citation>
    <scope>NUCLEOTIDE SEQUENCE [LARGE SCALE GENOMIC DNA]</scope>
    <source>
        <strain evidence="1 2">93-53</strain>
    </source>
</reference>
<organism evidence="1 2">
    <name type="scientific">Laetiporus sulphureus 93-53</name>
    <dbReference type="NCBI Taxonomy" id="1314785"/>
    <lineage>
        <taxon>Eukaryota</taxon>
        <taxon>Fungi</taxon>
        <taxon>Dikarya</taxon>
        <taxon>Basidiomycota</taxon>
        <taxon>Agaricomycotina</taxon>
        <taxon>Agaricomycetes</taxon>
        <taxon>Polyporales</taxon>
        <taxon>Laetiporus</taxon>
    </lineage>
</organism>
<dbReference type="InParanoid" id="A0A165BGG2"/>
<proteinExistence type="predicted"/>
<dbReference type="RefSeq" id="XP_040758752.1">
    <property type="nucleotide sequence ID" value="XM_040902707.1"/>
</dbReference>
<sequence>MDHARKLAQSGMHILLIISKFQVFSPSGLFSMHCSLSSLDKRPLSAACDLSLYHSPICMPKISANGALCDPPGPVLRSALAAAFTSQSGRLAPVPTSHLSPLASLSRTSAFLTAHSSTFASIVHDREGRRGCASYMRPDAEVRR</sequence>
<evidence type="ECO:0000313" key="1">
    <source>
        <dbReference type="EMBL" id="KZT01012.1"/>
    </source>
</evidence>
<dbReference type="Proteomes" id="UP000076871">
    <property type="component" value="Unassembled WGS sequence"/>
</dbReference>
<name>A0A165BGG2_9APHY</name>
<keyword evidence="2" id="KW-1185">Reference proteome</keyword>
<dbReference type="EMBL" id="KV427672">
    <property type="protein sequence ID" value="KZT01012.1"/>
    <property type="molecule type" value="Genomic_DNA"/>
</dbReference>